<dbReference type="Proteomes" id="UP000626242">
    <property type="component" value="Unassembled WGS sequence"/>
</dbReference>
<proteinExistence type="predicted"/>
<name>A0ABR8WQ00_9FLAO</name>
<keyword evidence="1" id="KW-0732">Signal</keyword>
<feature type="signal peptide" evidence="1">
    <location>
        <begin position="1"/>
        <end position="21"/>
    </location>
</feature>
<sequence length="138" mass="15802">MKINLRMLTVALLFISNFAISQNKEIFRLQPIIKKNIDGFETEGCRFTQNKMSKDLILLISYNGYVAVQINNKILISDYSYNNATDKTTFIGNEVSGYIELNDLGTFDKYSSLNKGILTIIYKGIRRQIPIHGTCDEY</sequence>
<organism evidence="2 3">
    <name type="scientific">Kaistella pullorum</name>
    <dbReference type="NCBI Taxonomy" id="2763074"/>
    <lineage>
        <taxon>Bacteria</taxon>
        <taxon>Pseudomonadati</taxon>
        <taxon>Bacteroidota</taxon>
        <taxon>Flavobacteriia</taxon>
        <taxon>Flavobacteriales</taxon>
        <taxon>Weeksellaceae</taxon>
        <taxon>Chryseobacterium group</taxon>
        <taxon>Kaistella</taxon>
    </lineage>
</organism>
<feature type="chain" id="PRO_5047445820" evidence="1">
    <location>
        <begin position="22"/>
        <end position="138"/>
    </location>
</feature>
<evidence type="ECO:0000313" key="2">
    <source>
        <dbReference type="EMBL" id="MBD8019065.1"/>
    </source>
</evidence>
<accession>A0ABR8WQ00</accession>
<dbReference type="RefSeq" id="WP_251834261.1">
    <property type="nucleotide sequence ID" value="NZ_JACSPS010000005.1"/>
</dbReference>
<reference evidence="2 3" key="1">
    <citation type="submission" date="2020-08" db="EMBL/GenBank/DDBJ databases">
        <title>A Genomic Blueprint of the Chicken Gut Microbiome.</title>
        <authorList>
            <person name="Gilroy R."/>
            <person name="Ravi A."/>
            <person name="Getino M."/>
            <person name="Pursley I."/>
            <person name="Horton D.L."/>
            <person name="Alikhan N.-F."/>
            <person name="Baker D."/>
            <person name="Gharbi K."/>
            <person name="Hall N."/>
            <person name="Watson M."/>
            <person name="Adriaenssens E.M."/>
            <person name="Foster-Nyarko E."/>
            <person name="Jarju S."/>
            <person name="Secka A."/>
            <person name="Antonio M."/>
            <person name="Oren A."/>
            <person name="Chaudhuri R."/>
            <person name="La Ragione R.M."/>
            <person name="Hildebrand F."/>
            <person name="Pallen M.J."/>
        </authorList>
    </citation>
    <scope>NUCLEOTIDE SEQUENCE [LARGE SCALE GENOMIC DNA]</scope>
    <source>
        <strain evidence="2 3">Sa1CVA4</strain>
    </source>
</reference>
<protein>
    <submittedName>
        <fullName evidence="2">Uncharacterized protein</fullName>
    </submittedName>
</protein>
<evidence type="ECO:0000313" key="3">
    <source>
        <dbReference type="Proteomes" id="UP000626242"/>
    </source>
</evidence>
<gene>
    <name evidence="2" type="ORF">H9628_11340</name>
</gene>
<dbReference type="EMBL" id="JACSPS010000005">
    <property type="protein sequence ID" value="MBD8019065.1"/>
    <property type="molecule type" value="Genomic_DNA"/>
</dbReference>
<comment type="caution">
    <text evidence="2">The sequence shown here is derived from an EMBL/GenBank/DDBJ whole genome shotgun (WGS) entry which is preliminary data.</text>
</comment>
<evidence type="ECO:0000256" key="1">
    <source>
        <dbReference type="SAM" id="SignalP"/>
    </source>
</evidence>
<keyword evidence="3" id="KW-1185">Reference proteome</keyword>